<dbReference type="InterPro" id="IPR002938">
    <property type="entry name" value="FAD-bd"/>
</dbReference>
<keyword evidence="6" id="KW-0560">Oxidoreductase</keyword>
<dbReference type="SUPFAM" id="SSF51905">
    <property type="entry name" value="FAD/NAD(P)-binding domain"/>
    <property type="match status" value="1"/>
</dbReference>
<keyword evidence="4" id="KW-0285">Flavoprotein</keyword>
<dbReference type="EMBL" id="AP021857">
    <property type="protein sequence ID" value="BBO21815.1"/>
    <property type="molecule type" value="Genomic_DNA"/>
</dbReference>
<dbReference type="InterPro" id="IPR036188">
    <property type="entry name" value="FAD/NAD-bd_sf"/>
</dbReference>
<dbReference type="InterPro" id="IPR010971">
    <property type="entry name" value="UbiH/COQ6"/>
</dbReference>
<evidence type="ECO:0000256" key="5">
    <source>
        <dbReference type="ARBA" id="ARBA00022827"/>
    </source>
</evidence>
<organism evidence="9 10">
    <name type="scientific">Candidatus Desulfobacillus denitrificans</name>
    <dbReference type="NCBI Taxonomy" id="2608985"/>
    <lineage>
        <taxon>Bacteria</taxon>
        <taxon>Pseudomonadati</taxon>
        <taxon>Pseudomonadota</taxon>
        <taxon>Betaproteobacteria</taxon>
        <taxon>Candidatus Desulfobacillus</taxon>
    </lineage>
</organism>
<dbReference type="GO" id="GO:0071949">
    <property type="term" value="F:FAD binding"/>
    <property type="evidence" value="ECO:0007669"/>
    <property type="project" value="InterPro"/>
</dbReference>
<dbReference type="Proteomes" id="UP000662914">
    <property type="component" value="Chromosome"/>
</dbReference>
<dbReference type="PANTHER" id="PTHR43876">
    <property type="entry name" value="UBIQUINONE BIOSYNTHESIS MONOOXYGENASE COQ6, MITOCHONDRIAL"/>
    <property type="match status" value="1"/>
</dbReference>
<evidence type="ECO:0000313" key="9">
    <source>
        <dbReference type="EMBL" id="BBO21815.1"/>
    </source>
</evidence>
<reference evidence="9" key="1">
    <citation type="journal article" name="DNA Res.">
        <title>The physiological potential of anammox bacteria as revealed by their core genome structure.</title>
        <authorList>
            <person name="Okubo T."/>
            <person name="Toyoda A."/>
            <person name="Fukuhara K."/>
            <person name="Uchiyama I."/>
            <person name="Harigaya Y."/>
            <person name="Kuroiwa M."/>
            <person name="Suzuki T."/>
            <person name="Murakami Y."/>
            <person name="Suwa Y."/>
            <person name="Takami H."/>
        </authorList>
    </citation>
    <scope>NUCLEOTIDE SEQUENCE</scope>
    <source>
        <strain evidence="9">317325-3</strain>
    </source>
</reference>
<evidence type="ECO:0000256" key="1">
    <source>
        <dbReference type="ARBA" id="ARBA00001974"/>
    </source>
</evidence>
<dbReference type="InterPro" id="IPR051205">
    <property type="entry name" value="UbiH/COQ6_monooxygenase"/>
</dbReference>
<dbReference type="GO" id="GO:0006744">
    <property type="term" value="P:ubiquinone biosynthetic process"/>
    <property type="evidence" value="ECO:0007669"/>
    <property type="project" value="UniProtKB-UniPathway"/>
</dbReference>
<gene>
    <name evidence="9" type="ORF">DSYM_25140</name>
</gene>
<evidence type="ECO:0000256" key="6">
    <source>
        <dbReference type="ARBA" id="ARBA00023002"/>
    </source>
</evidence>
<comment type="cofactor">
    <cofactor evidence="1">
        <name>FAD</name>
        <dbReference type="ChEBI" id="CHEBI:57692"/>
    </cofactor>
</comment>
<evidence type="ECO:0000256" key="7">
    <source>
        <dbReference type="ARBA" id="ARBA00023033"/>
    </source>
</evidence>
<sequence length="378" mass="39341">MLPVAIVGGGPVGLSLALMLHGDGIDCAVLDARPAGAGHDDRRVLALSHGSRQILERLGVWGTIGATPISTIHVSQQGRFGRTLIRAGEAGVPALGYVAEAGSVAAALAHACADAGVMLRHETRVGGSEIGVDRVRLHCVSPRGSEAVPAQLVAWAEGAVSAEHGIVRRDYGQQAIVASVMAREPAAGVAYERFTADGPVALLPLGNRHALVWTVPAAATAALSALDDSAFLARLGALFSGRFEFTAAGARAAFPLGLRYRETPVAERAVWLGNAAQTLHPVAGQGFNLALRDVAQLARLLARRPTDCGSAELLARHAAARRLDRRGAIGVTDGLVRIFGVRNALAEHARGAGLLALDLLPTARCFLAQRMIFGARGW</sequence>
<comment type="similarity">
    <text evidence="3">Belongs to the UbiH/COQ6 family.</text>
</comment>
<dbReference type="AlphaFoldDB" id="A0A809RBU4"/>
<feature type="domain" description="FAD-binding" evidence="8">
    <location>
        <begin position="2"/>
        <end position="322"/>
    </location>
</feature>
<accession>A0A809RBU4</accession>
<evidence type="ECO:0000259" key="8">
    <source>
        <dbReference type="Pfam" id="PF01494"/>
    </source>
</evidence>
<evidence type="ECO:0000256" key="4">
    <source>
        <dbReference type="ARBA" id="ARBA00022630"/>
    </source>
</evidence>
<keyword evidence="7" id="KW-0503">Monooxygenase</keyword>
<dbReference type="NCBIfam" id="TIGR01988">
    <property type="entry name" value="Ubi-OHases"/>
    <property type="match status" value="1"/>
</dbReference>
<dbReference type="GO" id="GO:0008681">
    <property type="term" value="F:2-octaprenyl-6-methoxyphenol hydroxylase activity"/>
    <property type="evidence" value="ECO:0007669"/>
    <property type="project" value="TreeGrafter"/>
</dbReference>
<comment type="pathway">
    <text evidence="2">Cofactor biosynthesis; ubiquinone biosynthesis.</text>
</comment>
<dbReference type="UniPathway" id="UPA00232"/>
<dbReference type="PRINTS" id="PR00420">
    <property type="entry name" value="RNGMNOXGNASE"/>
</dbReference>
<keyword evidence="5" id="KW-0274">FAD</keyword>
<dbReference type="KEGG" id="ddz:DSYM_25140"/>
<evidence type="ECO:0000256" key="2">
    <source>
        <dbReference type="ARBA" id="ARBA00004749"/>
    </source>
</evidence>
<dbReference type="Pfam" id="PF01494">
    <property type="entry name" value="FAD_binding_3"/>
    <property type="match status" value="1"/>
</dbReference>
<proteinExistence type="inferred from homology"/>
<evidence type="ECO:0000256" key="3">
    <source>
        <dbReference type="ARBA" id="ARBA00005349"/>
    </source>
</evidence>
<dbReference type="Gene3D" id="3.50.50.60">
    <property type="entry name" value="FAD/NAD(P)-binding domain"/>
    <property type="match status" value="2"/>
</dbReference>
<protein>
    <recommendedName>
        <fullName evidence="8">FAD-binding domain-containing protein</fullName>
    </recommendedName>
</protein>
<dbReference type="PANTHER" id="PTHR43876:SF8">
    <property type="entry name" value="2-OCTAPRENYL-6-METHOXYPHENOL HYDROXYLASE"/>
    <property type="match status" value="1"/>
</dbReference>
<name>A0A809RBU4_9PROT</name>
<evidence type="ECO:0000313" key="10">
    <source>
        <dbReference type="Proteomes" id="UP000662914"/>
    </source>
</evidence>